<dbReference type="PANTHER" id="PTHR10696:SF56">
    <property type="entry name" value="TAUD_TFDA-LIKE DOMAIN-CONTAINING PROTEIN"/>
    <property type="match status" value="1"/>
</dbReference>
<comment type="cofactor">
    <cofactor evidence="1">
        <name>Fe(2+)</name>
        <dbReference type="ChEBI" id="CHEBI:29033"/>
    </cofactor>
</comment>
<reference evidence="9" key="1">
    <citation type="journal article" date="2019" name="Int. J. Syst. Evol. Microbiol.">
        <title>The Global Catalogue of Microorganisms (GCM) 10K type strain sequencing project: providing services to taxonomists for standard genome sequencing and annotation.</title>
        <authorList>
            <consortium name="The Broad Institute Genomics Platform"/>
            <consortium name="The Broad Institute Genome Sequencing Center for Infectious Disease"/>
            <person name="Wu L."/>
            <person name="Ma J."/>
        </authorList>
    </citation>
    <scope>NUCLEOTIDE SEQUENCE [LARGE SCALE GENOMIC DNA]</scope>
    <source>
        <strain evidence="9">CCUG 49560</strain>
    </source>
</reference>
<evidence type="ECO:0000313" key="8">
    <source>
        <dbReference type="EMBL" id="MFC4587293.1"/>
    </source>
</evidence>
<organism evidence="8 9">
    <name type="scientific">Sphaerisporangium corydalis</name>
    <dbReference type="NCBI Taxonomy" id="1441875"/>
    <lineage>
        <taxon>Bacteria</taxon>
        <taxon>Bacillati</taxon>
        <taxon>Actinomycetota</taxon>
        <taxon>Actinomycetes</taxon>
        <taxon>Streptosporangiales</taxon>
        <taxon>Streptosporangiaceae</taxon>
        <taxon>Sphaerisporangium</taxon>
    </lineage>
</organism>
<dbReference type="RefSeq" id="WP_262844039.1">
    <property type="nucleotide sequence ID" value="NZ_JANZYP010000024.1"/>
</dbReference>
<dbReference type="PIRSF" id="PIRSF019543">
    <property type="entry name" value="Clavaminate_syn"/>
    <property type="match status" value="1"/>
</dbReference>
<evidence type="ECO:0000256" key="1">
    <source>
        <dbReference type="ARBA" id="ARBA00001954"/>
    </source>
</evidence>
<dbReference type="InterPro" id="IPR014503">
    <property type="entry name" value="Clavaminate_syn-like"/>
</dbReference>
<dbReference type="EMBL" id="JBHSFN010000008">
    <property type="protein sequence ID" value="MFC4587293.1"/>
    <property type="molecule type" value="Genomic_DNA"/>
</dbReference>
<dbReference type="InterPro" id="IPR042098">
    <property type="entry name" value="TauD-like_sf"/>
</dbReference>
<comment type="similarity">
    <text evidence="2">Belongs to the clavaminate synthase family.</text>
</comment>
<comment type="caution">
    <text evidence="8">The sequence shown here is derived from an EMBL/GenBank/DDBJ whole genome shotgun (WGS) entry which is preliminary data.</text>
</comment>
<evidence type="ECO:0000256" key="6">
    <source>
        <dbReference type="ARBA" id="ARBA00023194"/>
    </source>
</evidence>
<dbReference type="Proteomes" id="UP001595891">
    <property type="component" value="Unassembled WGS sequence"/>
</dbReference>
<keyword evidence="8" id="KW-0223">Dioxygenase</keyword>
<name>A0ABV9EER1_9ACTN</name>
<dbReference type="Pfam" id="PF02668">
    <property type="entry name" value="TauD"/>
    <property type="match status" value="1"/>
</dbReference>
<evidence type="ECO:0000256" key="4">
    <source>
        <dbReference type="ARBA" id="ARBA00023002"/>
    </source>
</evidence>
<dbReference type="Gene3D" id="3.60.130.10">
    <property type="entry name" value="Clavaminate synthase-like"/>
    <property type="match status" value="1"/>
</dbReference>
<sequence length="301" mass="32695">MPELETRGAELSLTEETAGEIARWSSALAGDAYRAAERSRAEAPGLAFVAPDLAAEVVRFGRLLGRAGLLRVTGVRIPGRLPPTPGRPYVEVRRPVGTEPLLLAVAGLAGEVVSFADWHGGDRVQNLYPLRSEAGRQNASNAVHLEMHTETAFRPTTPDALALLCLRHDDRARTLACDLLDVWAGLDSGVRRALAEPAYAFELPGGTTTEPKPVATEWRGRPRFNYADAVCSVDAEHRGALLALKEGIRDRTTQITLMAGDLLLIDNTHVVHGRTGYGPRYDGGDRWLQRCLIRAAPGERE</sequence>
<protein>
    <submittedName>
        <fullName evidence="8">TauD/TfdA family dioxygenase</fullName>
    </submittedName>
</protein>
<keyword evidence="4" id="KW-0560">Oxidoreductase</keyword>
<evidence type="ECO:0000313" key="9">
    <source>
        <dbReference type="Proteomes" id="UP001595891"/>
    </source>
</evidence>
<dbReference type="SUPFAM" id="SSF51197">
    <property type="entry name" value="Clavaminate synthase-like"/>
    <property type="match status" value="1"/>
</dbReference>
<keyword evidence="9" id="KW-1185">Reference proteome</keyword>
<keyword evidence="6" id="KW-0045">Antibiotic biosynthesis</keyword>
<evidence type="ECO:0000256" key="5">
    <source>
        <dbReference type="ARBA" id="ARBA00023004"/>
    </source>
</evidence>
<gene>
    <name evidence="8" type="ORF">ACFO8L_14460</name>
</gene>
<accession>A0ABV9EER1</accession>
<feature type="domain" description="TauD/TfdA-like" evidence="7">
    <location>
        <begin position="131"/>
        <end position="291"/>
    </location>
</feature>
<dbReference type="GO" id="GO:0051213">
    <property type="term" value="F:dioxygenase activity"/>
    <property type="evidence" value="ECO:0007669"/>
    <property type="project" value="UniProtKB-KW"/>
</dbReference>
<dbReference type="InterPro" id="IPR003819">
    <property type="entry name" value="TauD/TfdA-like"/>
</dbReference>
<dbReference type="PANTHER" id="PTHR10696">
    <property type="entry name" value="GAMMA-BUTYROBETAINE HYDROXYLASE-RELATED"/>
    <property type="match status" value="1"/>
</dbReference>
<proteinExistence type="inferred from homology"/>
<keyword evidence="3" id="KW-0479">Metal-binding</keyword>
<dbReference type="InterPro" id="IPR050411">
    <property type="entry name" value="AlphaKG_dependent_hydroxylases"/>
</dbReference>
<evidence type="ECO:0000256" key="2">
    <source>
        <dbReference type="ARBA" id="ARBA00008425"/>
    </source>
</evidence>
<keyword evidence="5" id="KW-0408">Iron</keyword>
<evidence type="ECO:0000259" key="7">
    <source>
        <dbReference type="Pfam" id="PF02668"/>
    </source>
</evidence>
<evidence type="ECO:0000256" key="3">
    <source>
        <dbReference type="ARBA" id="ARBA00022723"/>
    </source>
</evidence>